<dbReference type="InterPro" id="IPR023780">
    <property type="entry name" value="Chromo_domain"/>
</dbReference>
<dbReference type="PROSITE" id="PS50013">
    <property type="entry name" value="CHROMO_2"/>
    <property type="match status" value="1"/>
</dbReference>
<feature type="domain" description="Chromo" evidence="1">
    <location>
        <begin position="106"/>
        <end position="157"/>
    </location>
</feature>
<protein>
    <recommendedName>
        <fullName evidence="1">Chromo domain-containing protein</fullName>
    </recommendedName>
</protein>
<dbReference type="InterPro" id="IPR000953">
    <property type="entry name" value="Chromo/chromo_shadow_dom"/>
</dbReference>
<keyword evidence="3" id="KW-1185">Reference proteome</keyword>
<evidence type="ECO:0000313" key="3">
    <source>
        <dbReference type="Proteomes" id="UP000664859"/>
    </source>
</evidence>
<dbReference type="InterPro" id="IPR016197">
    <property type="entry name" value="Chromo-like_dom_sf"/>
</dbReference>
<evidence type="ECO:0000259" key="1">
    <source>
        <dbReference type="PROSITE" id="PS50013"/>
    </source>
</evidence>
<proteinExistence type="predicted"/>
<dbReference type="EMBL" id="JAFCMP010000171">
    <property type="protein sequence ID" value="KAG5184282.1"/>
    <property type="molecule type" value="Genomic_DNA"/>
</dbReference>
<dbReference type="Pfam" id="PF00385">
    <property type="entry name" value="Chromo"/>
    <property type="match status" value="1"/>
</dbReference>
<accession>A0A835Z274</accession>
<gene>
    <name evidence="2" type="ORF">JKP88DRAFT_289984</name>
</gene>
<reference evidence="2" key="1">
    <citation type="submission" date="2021-02" db="EMBL/GenBank/DDBJ databases">
        <title>First Annotated Genome of the Yellow-green Alga Tribonema minus.</title>
        <authorList>
            <person name="Mahan K.M."/>
        </authorList>
    </citation>
    <scope>NUCLEOTIDE SEQUENCE</scope>
    <source>
        <strain evidence="2">UTEX B ZZ1240</strain>
    </source>
</reference>
<comment type="caution">
    <text evidence="2">The sequence shown here is derived from an EMBL/GenBank/DDBJ whole genome shotgun (WGS) entry which is preliminary data.</text>
</comment>
<dbReference type="SUPFAM" id="SSF54160">
    <property type="entry name" value="Chromo domain-like"/>
    <property type="match status" value="1"/>
</dbReference>
<organism evidence="2 3">
    <name type="scientific">Tribonema minus</name>
    <dbReference type="NCBI Taxonomy" id="303371"/>
    <lineage>
        <taxon>Eukaryota</taxon>
        <taxon>Sar</taxon>
        <taxon>Stramenopiles</taxon>
        <taxon>Ochrophyta</taxon>
        <taxon>PX clade</taxon>
        <taxon>Xanthophyceae</taxon>
        <taxon>Tribonematales</taxon>
        <taxon>Tribonemataceae</taxon>
        <taxon>Tribonema</taxon>
    </lineage>
</organism>
<dbReference type="Proteomes" id="UP000664859">
    <property type="component" value="Unassembled WGS sequence"/>
</dbReference>
<dbReference type="Gene3D" id="2.40.50.40">
    <property type="match status" value="1"/>
</dbReference>
<evidence type="ECO:0000313" key="2">
    <source>
        <dbReference type="EMBL" id="KAG5184282.1"/>
    </source>
</evidence>
<dbReference type="CDD" id="cd00024">
    <property type="entry name" value="CD_CSD"/>
    <property type="match status" value="1"/>
</dbReference>
<name>A0A835Z274_9STRA</name>
<dbReference type="SMART" id="SM00298">
    <property type="entry name" value="CHROMO"/>
    <property type="match status" value="1"/>
</dbReference>
<dbReference type="AlphaFoldDB" id="A0A835Z274"/>
<sequence>MTAQVLKCYSSVRQALSGASRVLAVGPSVFGDKPVQSGALVIDMKEGPTRVTRHLVKLCRDPTDDSEGPPGTLPAGFARYLLAKHWHGRSPGSLTADDVTADPERHGVEAVLRHRLVAEARGRGQRLQYLVRWEGDVANSWEDASNMDACPTALHEYWTTLSRAADLRDDFAIDGAGTGVVRKELRKAEKQRGIGGVLAVCGRGSYELAPGAHVVMSAPSSSILLSTAVRVRDAIAEYVKQSDRGIKESTWCNYVSEVHLALAAANDPLHEHFNYPQLRRDRGLAWRTDLSNKITKGPFRHDPDKLRRLLDDCAQAVTTLDMSRDMLSVAIQVVTGARHVEVVSPIHQWTLLDDGSGVRYNEAVKAKPFTPEGKAAAAETPKVRSCQTLVPAQLVLRALEHVRREARPGDTTVNCQARIVNAICPRAPGAARKAANGRYALFRELIDGYNAWYGLEGLRKKKIGIFRQVYNCFQVMEGAIPDTVAAAAASLGHRPPPLHVTEAYRLVRPAMGLAPLEDGCESADSSDSHVALPMGMRSGGQLDLPVAKRGSPHTADSRTAEALRIAMDALEAIAACLKEV</sequence>